<dbReference type="SUPFAM" id="SSF56300">
    <property type="entry name" value="Metallo-dependent phosphatases"/>
    <property type="match status" value="1"/>
</dbReference>
<evidence type="ECO:0000256" key="2">
    <source>
        <dbReference type="ARBA" id="ARBA00022801"/>
    </source>
</evidence>
<dbReference type="InterPro" id="IPR050884">
    <property type="entry name" value="CNP_phosphodiesterase-III"/>
</dbReference>
<comment type="caution">
    <text evidence="6">The sequence shown here is derived from an EMBL/GenBank/DDBJ whole genome shotgun (WGS) entry which is preliminary data.</text>
</comment>
<keyword evidence="3" id="KW-0408">Iron</keyword>
<evidence type="ECO:0000256" key="4">
    <source>
        <dbReference type="ARBA" id="ARBA00025742"/>
    </source>
</evidence>
<name>A0A845SIT5_9GAMM</name>
<comment type="similarity">
    <text evidence="4">Belongs to the cyclic nucleotide phosphodiesterase class-III family.</text>
</comment>
<gene>
    <name evidence="6" type="ORF">GRH90_07300</name>
</gene>
<keyword evidence="7" id="KW-1185">Reference proteome</keyword>
<organism evidence="6 7">
    <name type="scientific">Acerihabitans arboris</name>
    <dbReference type="NCBI Taxonomy" id="2691583"/>
    <lineage>
        <taxon>Bacteria</taxon>
        <taxon>Pseudomonadati</taxon>
        <taxon>Pseudomonadota</taxon>
        <taxon>Gammaproteobacteria</taxon>
        <taxon>Enterobacterales</taxon>
        <taxon>Pectobacteriaceae</taxon>
        <taxon>Acerihabitans</taxon>
    </lineage>
</organism>
<accession>A0A845SIT5</accession>
<evidence type="ECO:0000313" key="7">
    <source>
        <dbReference type="Proteomes" id="UP000461443"/>
    </source>
</evidence>
<reference evidence="6 7" key="2">
    <citation type="submission" date="2020-02" db="EMBL/GenBank/DDBJ databases">
        <title>The new genus of Enterobacteriales.</title>
        <authorList>
            <person name="Kim I.S."/>
        </authorList>
    </citation>
    <scope>NUCLEOTIDE SEQUENCE [LARGE SCALE GENOMIC DNA]</scope>
    <source>
        <strain evidence="6 7">SAP-6</strain>
    </source>
</reference>
<feature type="domain" description="Calcineurin-like phosphoesterase" evidence="5">
    <location>
        <begin position="2"/>
        <end position="189"/>
    </location>
</feature>
<dbReference type="Gene3D" id="3.60.21.10">
    <property type="match status" value="1"/>
</dbReference>
<dbReference type="Proteomes" id="UP000461443">
    <property type="component" value="Unassembled WGS sequence"/>
</dbReference>
<keyword evidence="1" id="KW-0479">Metal-binding</keyword>
<dbReference type="InterPro" id="IPR029052">
    <property type="entry name" value="Metallo-depent_PP-like"/>
</dbReference>
<evidence type="ECO:0000256" key="3">
    <source>
        <dbReference type="ARBA" id="ARBA00023004"/>
    </source>
</evidence>
<keyword evidence="2" id="KW-0378">Hydrolase</keyword>
<dbReference type="GO" id="GO:0016787">
    <property type="term" value="F:hydrolase activity"/>
    <property type="evidence" value="ECO:0007669"/>
    <property type="project" value="UniProtKB-KW"/>
</dbReference>
<dbReference type="EMBL" id="WUBS01000004">
    <property type="protein sequence ID" value="NDL62558.1"/>
    <property type="molecule type" value="Genomic_DNA"/>
</dbReference>
<evidence type="ECO:0000259" key="5">
    <source>
        <dbReference type="Pfam" id="PF00149"/>
    </source>
</evidence>
<dbReference type="GO" id="GO:0046872">
    <property type="term" value="F:metal ion binding"/>
    <property type="evidence" value="ECO:0007669"/>
    <property type="project" value="UniProtKB-KW"/>
</dbReference>
<evidence type="ECO:0000256" key="1">
    <source>
        <dbReference type="ARBA" id="ARBA00022723"/>
    </source>
</evidence>
<protein>
    <submittedName>
        <fullName evidence="6">Metallophosphoesterase</fullName>
    </submittedName>
</protein>
<reference evidence="6 7" key="1">
    <citation type="submission" date="2019-12" db="EMBL/GenBank/DDBJ databases">
        <authorList>
            <person name="Lee S.D."/>
        </authorList>
    </citation>
    <scope>NUCLEOTIDE SEQUENCE [LARGE SCALE GENOMIC DNA]</scope>
    <source>
        <strain evidence="6 7">SAP-6</strain>
    </source>
</reference>
<dbReference type="AlphaFoldDB" id="A0A845SIT5"/>
<dbReference type="Pfam" id="PF00149">
    <property type="entry name" value="Metallophos"/>
    <property type="match status" value="1"/>
</dbReference>
<dbReference type="RefSeq" id="WP_162365280.1">
    <property type="nucleotide sequence ID" value="NZ_WUBS01000004.1"/>
</dbReference>
<proteinExistence type="inferred from homology"/>
<dbReference type="PANTHER" id="PTHR42988:SF2">
    <property type="entry name" value="CYCLIC NUCLEOTIDE PHOSPHODIESTERASE CBUA0032-RELATED"/>
    <property type="match status" value="1"/>
</dbReference>
<sequence length="244" mass="26679">MIIAQISDIHAAPDNDNVSRLDRALAWLDFIEPDVMVLSGDLIDNDWFDGYETIAARLDKRHYPAFILPGNSDNCAVMRSVLGCSYWTDDASGALHFTADMDDIRLIGLDSTVEGTSAGSVVEHLPWLEETLSSEGPGTSMLFMHHHVFQSGVPTMDHIMCRDAVKFGELLRNNPRRPIAIATGHVHRPVASTLAAIPAYICGSICPANPAWFGLETVPPADDPPSLMVHRWVNGSMASHHISV</sequence>
<dbReference type="PANTHER" id="PTHR42988">
    <property type="entry name" value="PHOSPHOHYDROLASE"/>
    <property type="match status" value="1"/>
</dbReference>
<evidence type="ECO:0000313" key="6">
    <source>
        <dbReference type="EMBL" id="NDL62558.1"/>
    </source>
</evidence>
<dbReference type="InterPro" id="IPR004843">
    <property type="entry name" value="Calcineurin-like_PHP"/>
</dbReference>